<evidence type="ECO:0000256" key="4">
    <source>
        <dbReference type="ARBA" id="ARBA00023172"/>
    </source>
</evidence>
<dbReference type="Pfam" id="PF14520">
    <property type="entry name" value="HHH_5"/>
    <property type="match status" value="1"/>
</dbReference>
<keyword evidence="3 6" id="KW-0238">DNA-binding</keyword>
<dbReference type="OrthoDB" id="5293449at2"/>
<accession>A0A3L6ZWL2</accession>
<dbReference type="NCBIfam" id="TIGR00084">
    <property type="entry name" value="ruvA"/>
    <property type="match status" value="1"/>
</dbReference>
<comment type="similarity">
    <text evidence="6">Belongs to the RuvA family.</text>
</comment>
<keyword evidence="4 6" id="KW-0233">DNA recombination</keyword>
<feature type="domain" description="Helix-hairpin-helix DNA-binding motif class 1" evidence="7">
    <location>
        <begin position="107"/>
        <end position="126"/>
    </location>
</feature>
<evidence type="ECO:0000313" key="9">
    <source>
        <dbReference type="Proteomes" id="UP000272503"/>
    </source>
</evidence>
<feature type="region of interest" description="Domain III" evidence="6">
    <location>
        <begin position="142"/>
        <end position="203"/>
    </location>
</feature>
<keyword evidence="1 6" id="KW-0963">Cytoplasm</keyword>
<protein>
    <recommendedName>
        <fullName evidence="6">Holliday junction branch migration complex subunit RuvA</fullName>
    </recommendedName>
</protein>
<evidence type="ECO:0000256" key="6">
    <source>
        <dbReference type="HAMAP-Rule" id="MF_00031"/>
    </source>
</evidence>
<dbReference type="InterPro" id="IPR012340">
    <property type="entry name" value="NA-bd_OB-fold"/>
</dbReference>
<comment type="subunit">
    <text evidence="6">Homotetramer. Forms an RuvA(8)-RuvB(12)-Holliday junction (HJ) complex. HJ DNA is sandwiched between 2 RuvA tetramers; dsDNA enters through RuvA and exits via RuvB. An RuvB hexamer assembles on each DNA strand where it exits the tetramer. Each RuvB hexamer is contacted by two RuvA subunits (via domain III) on 2 adjacent RuvB subunits; this complex drives branch migration. In the full resolvosome a probable DNA-RuvA(4)-RuvB(12)-RuvC(2) complex forms which resolves the HJ.</text>
</comment>
<dbReference type="InterPro" id="IPR011114">
    <property type="entry name" value="RuvA_C"/>
</dbReference>
<dbReference type="SUPFAM" id="SSF47781">
    <property type="entry name" value="RuvA domain 2-like"/>
    <property type="match status" value="1"/>
</dbReference>
<keyword evidence="5 6" id="KW-0234">DNA repair</keyword>
<dbReference type="Pfam" id="PF07499">
    <property type="entry name" value="RuvA_C"/>
    <property type="match status" value="1"/>
</dbReference>
<proteinExistence type="inferred from homology"/>
<evidence type="ECO:0000256" key="3">
    <source>
        <dbReference type="ARBA" id="ARBA00023125"/>
    </source>
</evidence>
<dbReference type="Gene3D" id="1.10.150.20">
    <property type="entry name" value="5' to 3' exonuclease, C-terminal subdomain"/>
    <property type="match status" value="1"/>
</dbReference>
<dbReference type="SUPFAM" id="SSF46929">
    <property type="entry name" value="DNA helicase RuvA subunit, C-terminal domain"/>
    <property type="match status" value="1"/>
</dbReference>
<evidence type="ECO:0000313" key="8">
    <source>
        <dbReference type="EMBL" id="RLP72287.1"/>
    </source>
</evidence>
<dbReference type="GO" id="GO:0005524">
    <property type="term" value="F:ATP binding"/>
    <property type="evidence" value="ECO:0007669"/>
    <property type="project" value="InterPro"/>
</dbReference>
<dbReference type="Gene3D" id="1.10.8.10">
    <property type="entry name" value="DNA helicase RuvA subunit, C-terminal domain"/>
    <property type="match status" value="1"/>
</dbReference>
<dbReference type="InterPro" id="IPR013849">
    <property type="entry name" value="DNA_helicase_Holl-junc_RuvA_I"/>
</dbReference>
<name>A0A3L6ZWL2_9MICO</name>
<sequence length="203" mass="20519">MIVSLRGTVLSTTAGRVAIEVNGVGYAVQVTPEHGIKLRVGANAFVHTAHIIREDSQQLFGFESAEQLEVFEILLAVNGVGPKSALGVLAALSPDQIADAVAAEDDSAFRKVSGIGPKTAKLMIVSLAGKLQATRPVSATATGSSAVKASVIEALLGLGWNERVAVPAVEAALAAEADPGAATVPGLLRVALASLGPQPGAGR</sequence>
<dbReference type="InterPro" id="IPR000085">
    <property type="entry name" value="RuvA"/>
</dbReference>
<evidence type="ECO:0000256" key="1">
    <source>
        <dbReference type="ARBA" id="ARBA00022490"/>
    </source>
</evidence>
<reference evidence="8 9" key="1">
    <citation type="submission" date="2018-10" db="EMBL/GenBank/DDBJ databases">
        <authorList>
            <person name="Li J."/>
        </authorList>
    </citation>
    <scope>NUCLEOTIDE SEQUENCE [LARGE SCALE GENOMIC DNA]</scope>
    <source>
        <strain evidence="8 9">IF 016277</strain>
    </source>
</reference>
<dbReference type="GO" id="GO:0005737">
    <property type="term" value="C:cytoplasm"/>
    <property type="evidence" value="ECO:0007669"/>
    <property type="project" value="UniProtKB-SubCell"/>
</dbReference>
<evidence type="ECO:0000259" key="7">
    <source>
        <dbReference type="SMART" id="SM00278"/>
    </source>
</evidence>
<feature type="domain" description="Helix-hairpin-helix DNA-binding motif class 1" evidence="7">
    <location>
        <begin position="72"/>
        <end position="91"/>
    </location>
</feature>
<dbReference type="InterPro" id="IPR003583">
    <property type="entry name" value="Hlx-hairpin-Hlx_DNA-bd_motif"/>
</dbReference>
<dbReference type="EMBL" id="RCUX01000018">
    <property type="protein sequence ID" value="RLP72287.1"/>
    <property type="molecule type" value="Genomic_DNA"/>
</dbReference>
<organism evidence="8 9">
    <name type="scientific">Mycetocola tolaasinivorans</name>
    <dbReference type="NCBI Taxonomy" id="76635"/>
    <lineage>
        <taxon>Bacteria</taxon>
        <taxon>Bacillati</taxon>
        <taxon>Actinomycetota</taxon>
        <taxon>Actinomycetes</taxon>
        <taxon>Micrococcales</taxon>
        <taxon>Microbacteriaceae</taxon>
        <taxon>Mycetocola</taxon>
    </lineage>
</organism>
<evidence type="ECO:0000256" key="2">
    <source>
        <dbReference type="ARBA" id="ARBA00022763"/>
    </source>
</evidence>
<dbReference type="GO" id="GO:0000400">
    <property type="term" value="F:four-way junction DNA binding"/>
    <property type="evidence" value="ECO:0007669"/>
    <property type="project" value="UniProtKB-UniRule"/>
</dbReference>
<dbReference type="GO" id="GO:0009378">
    <property type="term" value="F:four-way junction helicase activity"/>
    <property type="evidence" value="ECO:0007669"/>
    <property type="project" value="InterPro"/>
</dbReference>
<dbReference type="SUPFAM" id="SSF50249">
    <property type="entry name" value="Nucleic acid-binding proteins"/>
    <property type="match status" value="1"/>
</dbReference>
<keyword evidence="2 6" id="KW-0227">DNA damage</keyword>
<feature type="region of interest" description="Domain II" evidence="6">
    <location>
        <begin position="64"/>
        <end position="141"/>
    </location>
</feature>
<dbReference type="SMART" id="SM00278">
    <property type="entry name" value="HhH1"/>
    <property type="match status" value="2"/>
</dbReference>
<keyword evidence="9" id="KW-1185">Reference proteome</keyword>
<dbReference type="InterPro" id="IPR036267">
    <property type="entry name" value="RuvA_C_sf"/>
</dbReference>
<comment type="domain">
    <text evidence="6">Has three domains with a flexible linker between the domains II and III and assumes an 'L' shape. Domain III is highly mobile and contacts RuvB.</text>
</comment>
<comment type="function">
    <text evidence="6">The RuvA-RuvB-RuvC complex processes Holliday junction (HJ) DNA during genetic recombination and DNA repair, while the RuvA-RuvB complex plays an important role in the rescue of blocked DNA replication forks via replication fork reversal (RFR). RuvA specifically binds to HJ cruciform DNA, conferring on it an open structure. The RuvB hexamer acts as an ATP-dependent pump, pulling dsDNA into and through the RuvAB complex. HJ branch migration allows RuvC to scan DNA until it finds its consensus sequence, where it cleaves and resolves the cruciform DNA.</text>
</comment>
<dbReference type="Gene3D" id="2.40.50.140">
    <property type="entry name" value="Nucleic acid-binding proteins"/>
    <property type="match status" value="1"/>
</dbReference>
<dbReference type="GO" id="GO:0006310">
    <property type="term" value="P:DNA recombination"/>
    <property type="evidence" value="ECO:0007669"/>
    <property type="project" value="UniProtKB-UniRule"/>
</dbReference>
<gene>
    <name evidence="6 8" type="primary">ruvA</name>
    <name evidence="8" type="ORF">D9V32_15415</name>
</gene>
<comment type="caution">
    <text evidence="8">The sequence shown here is derived from an EMBL/GenBank/DDBJ whole genome shotgun (WGS) entry which is preliminary data.</text>
</comment>
<comment type="subcellular location">
    <subcellularLocation>
        <location evidence="6">Cytoplasm</location>
    </subcellularLocation>
</comment>
<dbReference type="RefSeq" id="WP_121649811.1">
    <property type="nucleotide sequence ID" value="NZ_RCUX01000018.1"/>
</dbReference>
<dbReference type="HAMAP" id="MF_00031">
    <property type="entry name" value="DNA_HJ_migration_RuvA"/>
    <property type="match status" value="1"/>
</dbReference>
<dbReference type="AlphaFoldDB" id="A0A3L6ZWL2"/>
<dbReference type="InterPro" id="IPR010994">
    <property type="entry name" value="RuvA_2-like"/>
</dbReference>
<comment type="caution">
    <text evidence="6">Lacks conserved residue(s) required for the propagation of feature annotation.</text>
</comment>
<dbReference type="Pfam" id="PF01330">
    <property type="entry name" value="RuvA_N"/>
    <property type="match status" value="1"/>
</dbReference>
<dbReference type="GO" id="GO:0006281">
    <property type="term" value="P:DNA repair"/>
    <property type="evidence" value="ECO:0007669"/>
    <property type="project" value="UniProtKB-UniRule"/>
</dbReference>
<dbReference type="Proteomes" id="UP000272503">
    <property type="component" value="Unassembled WGS sequence"/>
</dbReference>
<dbReference type="GO" id="GO:0009379">
    <property type="term" value="C:Holliday junction helicase complex"/>
    <property type="evidence" value="ECO:0007669"/>
    <property type="project" value="InterPro"/>
</dbReference>
<dbReference type="GO" id="GO:0048476">
    <property type="term" value="C:Holliday junction resolvase complex"/>
    <property type="evidence" value="ECO:0007669"/>
    <property type="project" value="UniProtKB-UniRule"/>
</dbReference>
<evidence type="ECO:0000256" key="5">
    <source>
        <dbReference type="ARBA" id="ARBA00023204"/>
    </source>
</evidence>